<evidence type="ECO:0000313" key="3">
    <source>
        <dbReference type="EMBL" id="CAI6309149.1"/>
    </source>
</evidence>
<gene>
    <name evidence="3" type="ORF">PDIGIT_LOCUS3145</name>
</gene>
<dbReference type="InterPro" id="IPR011333">
    <property type="entry name" value="SKP1/BTB/POZ_sf"/>
</dbReference>
<dbReference type="Proteomes" id="UP001152607">
    <property type="component" value="Unassembled WGS sequence"/>
</dbReference>
<comment type="caution">
    <text evidence="3">The sequence shown here is derived from an EMBL/GenBank/DDBJ whole genome shotgun (WGS) entry which is preliminary data.</text>
</comment>
<dbReference type="Gene3D" id="3.30.710.10">
    <property type="entry name" value="Potassium Channel Kv1.1, Chain A"/>
    <property type="match status" value="1"/>
</dbReference>
<dbReference type="InterPro" id="IPR000210">
    <property type="entry name" value="BTB/POZ_dom"/>
</dbReference>
<accession>A0A9W4XFM5</accession>
<dbReference type="PANTHER" id="PTHR47843">
    <property type="entry name" value="BTB DOMAIN-CONTAINING PROTEIN-RELATED"/>
    <property type="match status" value="1"/>
</dbReference>
<name>A0A9W4XFM5_9PLEO</name>
<feature type="signal peptide" evidence="1">
    <location>
        <begin position="1"/>
        <end position="16"/>
    </location>
</feature>
<keyword evidence="4" id="KW-1185">Reference proteome</keyword>
<keyword evidence="1" id="KW-0732">Signal</keyword>
<reference evidence="3" key="1">
    <citation type="submission" date="2023-01" db="EMBL/GenBank/DDBJ databases">
        <authorList>
            <person name="Van Ghelder C."/>
            <person name="Rancurel C."/>
        </authorList>
    </citation>
    <scope>NUCLEOTIDE SEQUENCE</scope>
    <source>
        <strain evidence="3">CNCM I-4278</strain>
    </source>
</reference>
<dbReference type="Pfam" id="PF00651">
    <property type="entry name" value="BTB"/>
    <property type="match status" value="1"/>
</dbReference>
<proteinExistence type="predicted"/>
<evidence type="ECO:0000256" key="1">
    <source>
        <dbReference type="SAM" id="SignalP"/>
    </source>
</evidence>
<protein>
    <recommendedName>
        <fullName evidence="2">BTB domain-containing protein</fullName>
    </recommendedName>
</protein>
<sequence length="128" mass="14379">MTSLTCLSLTASFASSVPHVPCPFMDPAQEEKILASEHGDYLSAGKYTDFTIKCGSLEKKVHKLILGSKSPFFAKLFEHHWKEAETNVVSLDEDDPAVVELFLQYLYNQEYEPIKQVVNIAGADNVYY</sequence>
<dbReference type="OrthoDB" id="6359816at2759"/>
<dbReference type="CDD" id="cd18186">
    <property type="entry name" value="BTB_POZ_ZBTB_KLHL-like"/>
    <property type="match status" value="1"/>
</dbReference>
<feature type="domain" description="BTB" evidence="2">
    <location>
        <begin position="48"/>
        <end position="115"/>
    </location>
</feature>
<evidence type="ECO:0000259" key="2">
    <source>
        <dbReference type="PROSITE" id="PS50097"/>
    </source>
</evidence>
<evidence type="ECO:0000313" key="4">
    <source>
        <dbReference type="Proteomes" id="UP001152607"/>
    </source>
</evidence>
<dbReference type="EMBL" id="CAOQHR010000002">
    <property type="protein sequence ID" value="CAI6309149.1"/>
    <property type="molecule type" value="Genomic_DNA"/>
</dbReference>
<dbReference type="AlphaFoldDB" id="A0A9W4XFM5"/>
<dbReference type="PANTHER" id="PTHR47843:SF5">
    <property type="entry name" value="BTB_POZ DOMAIN PROTEIN"/>
    <property type="match status" value="1"/>
</dbReference>
<dbReference type="SUPFAM" id="SSF54695">
    <property type="entry name" value="POZ domain"/>
    <property type="match status" value="1"/>
</dbReference>
<feature type="chain" id="PRO_5040779423" description="BTB domain-containing protein" evidence="1">
    <location>
        <begin position="17"/>
        <end position="128"/>
    </location>
</feature>
<dbReference type="PROSITE" id="PS50097">
    <property type="entry name" value="BTB"/>
    <property type="match status" value="1"/>
</dbReference>
<organism evidence="3 4">
    <name type="scientific">Periconia digitata</name>
    <dbReference type="NCBI Taxonomy" id="1303443"/>
    <lineage>
        <taxon>Eukaryota</taxon>
        <taxon>Fungi</taxon>
        <taxon>Dikarya</taxon>
        <taxon>Ascomycota</taxon>
        <taxon>Pezizomycotina</taxon>
        <taxon>Dothideomycetes</taxon>
        <taxon>Pleosporomycetidae</taxon>
        <taxon>Pleosporales</taxon>
        <taxon>Massarineae</taxon>
        <taxon>Periconiaceae</taxon>
        <taxon>Periconia</taxon>
    </lineage>
</organism>